<feature type="domain" description="SIS" evidence="5">
    <location>
        <begin position="127"/>
        <end position="264"/>
    </location>
</feature>
<dbReference type="SUPFAM" id="SSF53697">
    <property type="entry name" value="SIS domain"/>
    <property type="match status" value="1"/>
</dbReference>
<dbReference type="Gene3D" id="1.10.10.10">
    <property type="entry name" value="Winged helix-like DNA-binding domain superfamily/Winged helix DNA-binding domain"/>
    <property type="match status" value="1"/>
</dbReference>
<dbReference type="SUPFAM" id="SSF46689">
    <property type="entry name" value="Homeodomain-like"/>
    <property type="match status" value="1"/>
</dbReference>
<gene>
    <name evidence="6" type="ORF">PM10SUCC1_08410</name>
</gene>
<dbReference type="Proteomes" id="UP001144471">
    <property type="component" value="Unassembled WGS sequence"/>
</dbReference>
<evidence type="ECO:0000313" key="6">
    <source>
        <dbReference type="EMBL" id="GLI55327.1"/>
    </source>
</evidence>
<keyword evidence="6" id="KW-0418">Kinase</keyword>
<dbReference type="Pfam" id="PF01418">
    <property type="entry name" value="HTH_6"/>
    <property type="match status" value="1"/>
</dbReference>
<evidence type="ECO:0000313" key="7">
    <source>
        <dbReference type="Proteomes" id="UP001144471"/>
    </source>
</evidence>
<proteinExistence type="predicted"/>
<dbReference type="GO" id="GO:1901135">
    <property type="term" value="P:carbohydrate derivative metabolic process"/>
    <property type="evidence" value="ECO:0007669"/>
    <property type="project" value="InterPro"/>
</dbReference>
<dbReference type="InterPro" id="IPR000281">
    <property type="entry name" value="HTH_RpiR"/>
</dbReference>
<keyword evidence="1" id="KW-0805">Transcription regulation</keyword>
<dbReference type="InterPro" id="IPR009057">
    <property type="entry name" value="Homeodomain-like_sf"/>
</dbReference>
<organism evidence="6 7">
    <name type="scientific">Propionigenium maris DSM 9537</name>
    <dbReference type="NCBI Taxonomy" id="1123000"/>
    <lineage>
        <taxon>Bacteria</taxon>
        <taxon>Fusobacteriati</taxon>
        <taxon>Fusobacteriota</taxon>
        <taxon>Fusobacteriia</taxon>
        <taxon>Fusobacteriales</taxon>
        <taxon>Fusobacteriaceae</taxon>
        <taxon>Propionigenium</taxon>
    </lineage>
</organism>
<dbReference type="PANTHER" id="PTHR30514:SF18">
    <property type="entry name" value="RPIR-FAMILY TRANSCRIPTIONAL REGULATOR"/>
    <property type="match status" value="1"/>
</dbReference>
<keyword evidence="3" id="KW-0804">Transcription</keyword>
<dbReference type="Gene3D" id="3.40.50.10490">
    <property type="entry name" value="Glucose-6-phosphate isomerase like protein, domain 1"/>
    <property type="match status" value="1"/>
</dbReference>
<evidence type="ECO:0000259" key="4">
    <source>
        <dbReference type="PROSITE" id="PS51071"/>
    </source>
</evidence>
<dbReference type="InterPro" id="IPR001347">
    <property type="entry name" value="SIS_dom"/>
</dbReference>
<dbReference type="EMBL" id="BSDY01000003">
    <property type="protein sequence ID" value="GLI55327.1"/>
    <property type="molecule type" value="Genomic_DNA"/>
</dbReference>
<evidence type="ECO:0000259" key="5">
    <source>
        <dbReference type="PROSITE" id="PS51464"/>
    </source>
</evidence>
<dbReference type="PANTHER" id="PTHR30514">
    <property type="entry name" value="GLUCOKINASE"/>
    <property type="match status" value="1"/>
</dbReference>
<name>A0A9W6GJM0_9FUSO</name>
<dbReference type="InterPro" id="IPR047640">
    <property type="entry name" value="RpiR-like"/>
</dbReference>
<feature type="domain" description="HTH rpiR-type" evidence="4">
    <location>
        <begin position="6"/>
        <end position="82"/>
    </location>
</feature>
<dbReference type="InterPro" id="IPR035472">
    <property type="entry name" value="RpiR-like_SIS"/>
</dbReference>
<keyword evidence="2" id="KW-0238">DNA-binding</keyword>
<dbReference type="AlphaFoldDB" id="A0A9W6GJM0"/>
<dbReference type="GO" id="GO:0003677">
    <property type="term" value="F:DNA binding"/>
    <property type="evidence" value="ECO:0007669"/>
    <property type="project" value="UniProtKB-KW"/>
</dbReference>
<dbReference type="Pfam" id="PF01380">
    <property type="entry name" value="SIS"/>
    <property type="match status" value="1"/>
</dbReference>
<dbReference type="GO" id="GO:0016301">
    <property type="term" value="F:kinase activity"/>
    <property type="evidence" value="ECO:0007669"/>
    <property type="project" value="UniProtKB-KW"/>
</dbReference>
<dbReference type="PROSITE" id="PS51464">
    <property type="entry name" value="SIS"/>
    <property type="match status" value="1"/>
</dbReference>
<evidence type="ECO:0000256" key="3">
    <source>
        <dbReference type="ARBA" id="ARBA00023163"/>
    </source>
</evidence>
<dbReference type="GO" id="GO:0003700">
    <property type="term" value="F:DNA-binding transcription factor activity"/>
    <property type="evidence" value="ECO:0007669"/>
    <property type="project" value="InterPro"/>
</dbReference>
<dbReference type="CDD" id="cd05013">
    <property type="entry name" value="SIS_RpiR"/>
    <property type="match status" value="1"/>
</dbReference>
<sequence length="291" mass="33274">MKKDEFSLAHKIQSMVSELPPKQRKLAGYILKNQKQCAFMTSTALGVAAGVSESTVIRFASYMGYKGYPEFQWELRESLKNELSALDKFSIEKVEDTTNAYQDIFESEVEIINRTLKELSTETFNSAVESLNEKESILTVGFKGSYCLSSYAGYNLSKIHPKVQIIDEWNERWFNYLNDLNENTAAILFGFPRYPQNVVTIAEILKERGGTLIVITDSVVSPLAELADYLFIIPVRKAFFVDHLSAVMCLINALVFSLSHKDKEKTEKYLKRFEKFSDENNIFVKSNRKKS</sequence>
<accession>A0A9W6GJM0</accession>
<dbReference type="InterPro" id="IPR036388">
    <property type="entry name" value="WH-like_DNA-bd_sf"/>
</dbReference>
<comment type="caution">
    <text evidence="6">The sequence shown here is derived from an EMBL/GenBank/DDBJ whole genome shotgun (WGS) entry which is preliminary data.</text>
</comment>
<keyword evidence="6" id="KW-0808">Transferase</keyword>
<reference evidence="6" key="1">
    <citation type="submission" date="2022-12" db="EMBL/GenBank/DDBJ databases">
        <title>Reference genome sequencing for broad-spectrum identification of bacterial and archaeal isolates by mass spectrometry.</title>
        <authorList>
            <person name="Sekiguchi Y."/>
            <person name="Tourlousse D.M."/>
        </authorList>
    </citation>
    <scope>NUCLEOTIDE SEQUENCE</scope>
    <source>
        <strain evidence="6">10succ1</strain>
    </source>
</reference>
<dbReference type="PROSITE" id="PS51071">
    <property type="entry name" value="HTH_RPIR"/>
    <property type="match status" value="1"/>
</dbReference>
<protein>
    <submittedName>
        <fullName evidence="6">N-acetylmannosamine kinase</fullName>
    </submittedName>
</protein>
<dbReference type="RefSeq" id="WP_281833703.1">
    <property type="nucleotide sequence ID" value="NZ_BSDY01000003.1"/>
</dbReference>
<evidence type="ECO:0000256" key="1">
    <source>
        <dbReference type="ARBA" id="ARBA00023015"/>
    </source>
</evidence>
<keyword evidence="7" id="KW-1185">Reference proteome</keyword>
<dbReference type="GO" id="GO:0097367">
    <property type="term" value="F:carbohydrate derivative binding"/>
    <property type="evidence" value="ECO:0007669"/>
    <property type="project" value="InterPro"/>
</dbReference>
<dbReference type="InterPro" id="IPR046348">
    <property type="entry name" value="SIS_dom_sf"/>
</dbReference>
<evidence type="ECO:0000256" key="2">
    <source>
        <dbReference type="ARBA" id="ARBA00023125"/>
    </source>
</evidence>